<reference evidence="4" key="1">
    <citation type="submission" date="2013-01" db="EMBL/GenBank/DDBJ databases">
        <title>Draft Genome Sequence of a Mulberry Tree, Morus notabilis C.K. Schneid.</title>
        <authorList>
            <person name="He N."/>
            <person name="Zhao S."/>
        </authorList>
    </citation>
    <scope>NUCLEOTIDE SEQUENCE</scope>
</reference>
<dbReference type="SUPFAM" id="SSF52200">
    <property type="entry name" value="Toll/Interleukin receptor TIR domain"/>
    <property type="match status" value="1"/>
</dbReference>
<evidence type="ECO:0000259" key="2">
    <source>
        <dbReference type="PROSITE" id="PS50104"/>
    </source>
</evidence>
<dbReference type="PROSITE" id="PS50104">
    <property type="entry name" value="TIR"/>
    <property type="match status" value="1"/>
</dbReference>
<dbReference type="InterPro" id="IPR035897">
    <property type="entry name" value="Toll_tir_struct_dom_sf"/>
</dbReference>
<dbReference type="FunFam" id="3.40.50.10140:FF:000007">
    <property type="entry name" value="Disease resistance protein (TIR-NBS-LRR class)"/>
    <property type="match status" value="1"/>
</dbReference>
<dbReference type="Proteomes" id="UP000030645">
    <property type="component" value="Unassembled WGS sequence"/>
</dbReference>
<feature type="domain" description="TIR" evidence="2">
    <location>
        <begin position="18"/>
        <end position="166"/>
    </location>
</feature>
<dbReference type="SMART" id="SM00255">
    <property type="entry name" value="TIR"/>
    <property type="match status" value="1"/>
</dbReference>
<dbReference type="AlphaFoldDB" id="W9QBI1"/>
<organism evidence="3 4">
    <name type="scientific">Morus notabilis</name>
    <dbReference type="NCBI Taxonomy" id="981085"/>
    <lineage>
        <taxon>Eukaryota</taxon>
        <taxon>Viridiplantae</taxon>
        <taxon>Streptophyta</taxon>
        <taxon>Embryophyta</taxon>
        <taxon>Tracheophyta</taxon>
        <taxon>Spermatophyta</taxon>
        <taxon>Magnoliopsida</taxon>
        <taxon>eudicotyledons</taxon>
        <taxon>Gunneridae</taxon>
        <taxon>Pentapetalae</taxon>
        <taxon>rosids</taxon>
        <taxon>fabids</taxon>
        <taxon>Rosales</taxon>
        <taxon>Moraceae</taxon>
        <taxon>Moreae</taxon>
        <taxon>Morus</taxon>
    </lineage>
</organism>
<dbReference type="PANTHER" id="PTHR32009:SF155">
    <property type="entry name" value="DISEASE RESISTANCE PROTEIN (TIR-NBS-LRR CLASS)"/>
    <property type="match status" value="1"/>
</dbReference>
<gene>
    <name evidence="3" type="ORF">L484_004342</name>
</gene>
<sequence length="166" mass="18957">MLVYKVATAVASWSSSSTKYDVFLNFRGDDTRDNFISHLYKELDQKGIKTFMDDKLKRGDKISSALLKTIEKSKISLIIFSKNYASSSWCLDELVHILQCKERSGDQVHVVPIFYGVEPSSVRTQSGSYEVGLAELEKRCKDKILVWRDAMKKAVEFSGWDSQNVR</sequence>
<evidence type="ECO:0000256" key="1">
    <source>
        <dbReference type="ARBA" id="ARBA00023027"/>
    </source>
</evidence>
<dbReference type="PANTHER" id="PTHR32009">
    <property type="entry name" value="TMV RESISTANCE PROTEIN N-LIKE"/>
    <property type="match status" value="1"/>
</dbReference>
<evidence type="ECO:0000313" key="4">
    <source>
        <dbReference type="Proteomes" id="UP000030645"/>
    </source>
</evidence>
<keyword evidence="4" id="KW-1185">Reference proteome</keyword>
<dbReference type="Gene3D" id="3.40.50.10140">
    <property type="entry name" value="Toll/interleukin-1 receptor homology (TIR) domain"/>
    <property type="match status" value="1"/>
</dbReference>
<keyword evidence="1" id="KW-0520">NAD</keyword>
<protein>
    <submittedName>
        <fullName evidence="3">Putative disease resistance protein</fullName>
    </submittedName>
</protein>
<proteinExistence type="predicted"/>
<accession>W9QBI1</accession>
<name>W9QBI1_9ROSA</name>
<dbReference type="GO" id="GO:0007165">
    <property type="term" value="P:signal transduction"/>
    <property type="evidence" value="ECO:0007669"/>
    <property type="project" value="InterPro"/>
</dbReference>
<dbReference type="STRING" id="981085.W9QBI1"/>
<dbReference type="Pfam" id="PF01582">
    <property type="entry name" value="TIR"/>
    <property type="match status" value="1"/>
</dbReference>
<evidence type="ECO:0000313" key="3">
    <source>
        <dbReference type="EMBL" id="EXB22350.1"/>
    </source>
</evidence>
<dbReference type="InterPro" id="IPR000157">
    <property type="entry name" value="TIR_dom"/>
</dbReference>
<dbReference type="EMBL" id="KE343294">
    <property type="protein sequence ID" value="EXB22350.1"/>
    <property type="molecule type" value="Genomic_DNA"/>
</dbReference>